<keyword evidence="1" id="KW-0472">Membrane</keyword>
<keyword evidence="1" id="KW-0812">Transmembrane</keyword>
<accession>A0A398B0J2</accession>
<reference evidence="2 3" key="1">
    <citation type="submission" date="2018-08" db="EMBL/GenBank/DDBJ databases">
        <title>Bacillus jemisoniae sp. nov., Bacillus chryseoplanitiae sp. nov., Bacillus resnikiae sp. nov., and Bacillus frankliniae sp. nov., isolated from Viking spacecraft and associated surfaces.</title>
        <authorList>
            <person name="Seuylemezian A."/>
            <person name="Vaishampayan P."/>
        </authorList>
    </citation>
    <scope>NUCLEOTIDE SEQUENCE [LARGE SCALE GENOMIC DNA]</scope>
    <source>
        <strain evidence="2 3">JJ-247</strain>
    </source>
</reference>
<dbReference type="PANTHER" id="PTHR38441">
    <property type="entry name" value="INTEGRAL MEMBRANE PROTEIN-RELATED"/>
    <property type="match status" value="1"/>
</dbReference>
<sequence>MELPVKKSYLAEDHVKKKPYYQLVETEDFKDLLQKKKAFIIPVTTFFLIFYFVLPVLAAYTDVLKGEAFLHITWAWVYALLQFVVVWIGGIVYLKKSEKYDKMAQNILTKYKKELGE</sequence>
<evidence type="ECO:0000313" key="2">
    <source>
        <dbReference type="EMBL" id="RID81500.1"/>
    </source>
</evidence>
<dbReference type="InterPro" id="IPR007436">
    <property type="entry name" value="DUF485"/>
</dbReference>
<dbReference type="AlphaFoldDB" id="A0A398B0J2"/>
<keyword evidence="3" id="KW-1185">Reference proteome</keyword>
<proteinExistence type="predicted"/>
<name>A0A398B0J2_9BACI</name>
<feature type="transmembrane region" description="Helical" evidence="1">
    <location>
        <begin position="72"/>
        <end position="94"/>
    </location>
</feature>
<organism evidence="2 3">
    <name type="scientific">Mesobacillus zeae</name>
    <dbReference type="NCBI Taxonomy" id="1917180"/>
    <lineage>
        <taxon>Bacteria</taxon>
        <taxon>Bacillati</taxon>
        <taxon>Bacillota</taxon>
        <taxon>Bacilli</taxon>
        <taxon>Bacillales</taxon>
        <taxon>Bacillaceae</taxon>
        <taxon>Mesobacillus</taxon>
    </lineage>
</organism>
<gene>
    <name evidence="2" type="ORF">D1970_21600</name>
</gene>
<keyword evidence="1" id="KW-1133">Transmembrane helix</keyword>
<dbReference type="PANTHER" id="PTHR38441:SF1">
    <property type="entry name" value="MEMBRANE PROTEIN"/>
    <property type="match status" value="1"/>
</dbReference>
<protein>
    <submittedName>
        <fullName evidence="2">DUF485 domain-containing protein</fullName>
    </submittedName>
</protein>
<evidence type="ECO:0000256" key="1">
    <source>
        <dbReference type="SAM" id="Phobius"/>
    </source>
</evidence>
<feature type="transmembrane region" description="Helical" evidence="1">
    <location>
        <begin position="39"/>
        <end position="60"/>
    </location>
</feature>
<dbReference type="Proteomes" id="UP000265816">
    <property type="component" value="Unassembled WGS sequence"/>
</dbReference>
<dbReference type="EMBL" id="QWVT01000061">
    <property type="protein sequence ID" value="RID81500.1"/>
    <property type="molecule type" value="Genomic_DNA"/>
</dbReference>
<evidence type="ECO:0000313" key="3">
    <source>
        <dbReference type="Proteomes" id="UP000265816"/>
    </source>
</evidence>
<dbReference type="Pfam" id="PF04341">
    <property type="entry name" value="DUF485"/>
    <property type="match status" value="1"/>
</dbReference>
<dbReference type="RefSeq" id="WP_119114907.1">
    <property type="nucleotide sequence ID" value="NZ_CBCSEO010000044.1"/>
</dbReference>
<comment type="caution">
    <text evidence="2">The sequence shown here is derived from an EMBL/GenBank/DDBJ whole genome shotgun (WGS) entry which is preliminary data.</text>
</comment>
<dbReference type="OrthoDB" id="2886991at2"/>